<evidence type="ECO:0000313" key="3">
    <source>
        <dbReference type="EMBL" id="CAH1229967.1"/>
    </source>
</evidence>
<keyword evidence="2" id="KW-0472">Membrane</keyword>
<dbReference type="EMBL" id="OV696686">
    <property type="protein sequence ID" value="CAH1229967.1"/>
    <property type="molecule type" value="Genomic_DNA"/>
</dbReference>
<keyword evidence="1" id="KW-0175">Coiled coil</keyword>
<dbReference type="AlphaFoldDB" id="A0A8J9V8Q0"/>
<organism evidence="3 4">
    <name type="scientific">Branchiostoma lanceolatum</name>
    <name type="common">Common lancelet</name>
    <name type="synonym">Amphioxus lanceolatum</name>
    <dbReference type="NCBI Taxonomy" id="7740"/>
    <lineage>
        <taxon>Eukaryota</taxon>
        <taxon>Metazoa</taxon>
        <taxon>Chordata</taxon>
        <taxon>Cephalochordata</taxon>
        <taxon>Leptocardii</taxon>
        <taxon>Amphioxiformes</taxon>
        <taxon>Branchiostomatidae</taxon>
        <taxon>Branchiostoma</taxon>
    </lineage>
</organism>
<sequence>MGRGVNVAEFIQQAKDFSSENKRSTKLIADVKDKVLKDRSKIDEFERENPRISKWRGLPDLKDLNRDLFETCKSCAEDIRENAENQKKDYRYILEAIVEAKRSVPDFLQKHGLRQYISSLTKFGYEDVEGLLDAEIEKDCDLADNRCRVVLDEENRLEMGQNHLEALTREIDNLRQQIANIPQRMKNIISSADKAAKTSQKFLNACQDTVDRARSLKDKTETPRQGATRDIADVAGTAVATGLGAVVLGTAAVVTGVGAVAAAGAAVTSLVTGGSVGGALVAGAAAVGLGAAAVALGTLASALLASLFLFSDLFQRVTIEALKNHQRDMDEKARRLERQWLNEIHTCVTMMESNNAAVKHKFMEVINLPSSVGNIRSTFDTIFENLDTLTSFNI</sequence>
<evidence type="ECO:0000256" key="2">
    <source>
        <dbReference type="SAM" id="Phobius"/>
    </source>
</evidence>
<keyword evidence="4" id="KW-1185">Reference proteome</keyword>
<reference evidence="3" key="1">
    <citation type="submission" date="2022-01" db="EMBL/GenBank/DDBJ databases">
        <authorList>
            <person name="Braso-Vives M."/>
        </authorList>
    </citation>
    <scope>NUCLEOTIDE SEQUENCE</scope>
</reference>
<keyword evidence="2" id="KW-1133">Transmembrane helix</keyword>
<gene>
    <name evidence="3" type="primary">Hypp267</name>
    <name evidence="3" type="ORF">BLAG_LOCUS945</name>
</gene>
<evidence type="ECO:0000256" key="1">
    <source>
        <dbReference type="SAM" id="Coils"/>
    </source>
</evidence>
<evidence type="ECO:0000313" key="4">
    <source>
        <dbReference type="Proteomes" id="UP000838412"/>
    </source>
</evidence>
<feature type="transmembrane region" description="Helical" evidence="2">
    <location>
        <begin position="234"/>
        <end position="267"/>
    </location>
</feature>
<proteinExistence type="predicted"/>
<feature type="coiled-coil region" evidence="1">
    <location>
        <begin position="150"/>
        <end position="184"/>
    </location>
</feature>
<feature type="transmembrane region" description="Helical" evidence="2">
    <location>
        <begin position="279"/>
        <end position="310"/>
    </location>
</feature>
<accession>A0A8J9V8Q0</accession>
<protein>
    <submittedName>
        <fullName evidence="3">Hypp267 protein</fullName>
    </submittedName>
</protein>
<name>A0A8J9V8Q0_BRALA</name>
<keyword evidence="2" id="KW-0812">Transmembrane</keyword>
<dbReference type="Proteomes" id="UP000838412">
    <property type="component" value="Chromosome 1"/>
</dbReference>
<dbReference type="OrthoDB" id="10065766at2759"/>